<comment type="caution">
    <text evidence="16">The sequence shown here is derived from an EMBL/GenBank/DDBJ whole genome shotgun (WGS) entry which is preliminary data.</text>
</comment>
<dbReference type="PROSITE" id="PS00211">
    <property type="entry name" value="ABC_TRANSPORTER_1"/>
    <property type="match status" value="1"/>
</dbReference>
<dbReference type="SUPFAM" id="SSF52540">
    <property type="entry name" value="P-loop containing nucleoside triphosphate hydrolases"/>
    <property type="match status" value="1"/>
</dbReference>
<keyword evidence="7 13" id="KW-0812">Transmembrane</keyword>
<keyword evidence="3" id="KW-0813">Transport</keyword>
<dbReference type="NCBIfam" id="NF010178">
    <property type="entry name" value="PRK13657.1"/>
    <property type="match status" value="1"/>
</dbReference>
<reference evidence="16 17" key="1">
    <citation type="submission" date="2022-03" db="EMBL/GenBank/DDBJ databases">
        <title>Rhizobium SSM4.3 sp. nov., isolated from Sediment (Gouqi Island).</title>
        <authorList>
            <person name="Chen G."/>
        </authorList>
    </citation>
    <scope>NUCLEOTIDE SEQUENCE [LARGE SCALE GENOMIC DNA]</scope>
    <source>
        <strain evidence="16 17">SSM4.3</strain>
    </source>
</reference>
<accession>A0ABT0D3C2</accession>
<evidence type="ECO:0000313" key="16">
    <source>
        <dbReference type="EMBL" id="MCJ8239903.1"/>
    </source>
</evidence>
<keyword evidence="8" id="KW-0547">Nucleotide-binding</keyword>
<feature type="transmembrane region" description="Helical" evidence="13">
    <location>
        <begin position="21"/>
        <end position="43"/>
    </location>
</feature>
<name>A0ABT0D3C2_9HYPH</name>
<dbReference type="InterPro" id="IPR003593">
    <property type="entry name" value="AAA+_ATPase"/>
</dbReference>
<keyword evidence="4" id="KW-1003">Cell membrane</keyword>
<dbReference type="GO" id="GO:0005524">
    <property type="term" value="F:ATP binding"/>
    <property type="evidence" value="ECO:0007669"/>
    <property type="project" value="UniProtKB-KW"/>
</dbReference>
<comment type="subcellular location">
    <subcellularLocation>
        <location evidence="1">Cell membrane</location>
        <topology evidence="1">Multi-pass membrane protein</topology>
    </subcellularLocation>
</comment>
<evidence type="ECO:0000256" key="8">
    <source>
        <dbReference type="ARBA" id="ARBA00022741"/>
    </source>
</evidence>
<evidence type="ECO:0000313" key="17">
    <source>
        <dbReference type="Proteomes" id="UP001522662"/>
    </source>
</evidence>
<keyword evidence="12 13" id="KW-0472">Membrane</keyword>
<proteinExistence type="inferred from homology"/>
<organism evidence="16 17">
    <name type="scientific">Peteryoungia algae</name>
    <dbReference type="NCBI Taxonomy" id="2919917"/>
    <lineage>
        <taxon>Bacteria</taxon>
        <taxon>Pseudomonadati</taxon>
        <taxon>Pseudomonadota</taxon>
        <taxon>Alphaproteobacteria</taxon>
        <taxon>Hyphomicrobiales</taxon>
        <taxon>Rhizobiaceae</taxon>
        <taxon>Peteryoungia</taxon>
    </lineage>
</organism>
<dbReference type="Gene3D" id="3.40.50.300">
    <property type="entry name" value="P-loop containing nucleotide triphosphate hydrolases"/>
    <property type="match status" value="1"/>
</dbReference>
<evidence type="ECO:0000259" key="14">
    <source>
        <dbReference type="PROSITE" id="PS50893"/>
    </source>
</evidence>
<dbReference type="SMART" id="SM00382">
    <property type="entry name" value="AAA"/>
    <property type="match status" value="1"/>
</dbReference>
<evidence type="ECO:0000256" key="4">
    <source>
        <dbReference type="ARBA" id="ARBA00022475"/>
    </source>
</evidence>
<dbReference type="CDD" id="cd03254">
    <property type="entry name" value="ABCC_Glucan_exporter_like"/>
    <property type="match status" value="1"/>
</dbReference>
<dbReference type="Pfam" id="PF00005">
    <property type="entry name" value="ABC_tran"/>
    <property type="match status" value="1"/>
</dbReference>
<evidence type="ECO:0000256" key="13">
    <source>
        <dbReference type="SAM" id="Phobius"/>
    </source>
</evidence>
<dbReference type="NCBIfam" id="TIGR01192">
    <property type="entry name" value="chvA"/>
    <property type="match status" value="1"/>
</dbReference>
<evidence type="ECO:0000256" key="2">
    <source>
        <dbReference type="ARBA" id="ARBA00005417"/>
    </source>
</evidence>
<dbReference type="Gene3D" id="1.20.1560.10">
    <property type="entry name" value="ABC transporter type 1, transmembrane domain"/>
    <property type="match status" value="1"/>
</dbReference>
<feature type="transmembrane region" description="Helical" evidence="13">
    <location>
        <begin position="55"/>
        <end position="77"/>
    </location>
</feature>
<evidence type="ECO:0000256" key="12">
    <source>
        <dbReference type="ARBA" id="ARBA00023136"/>
    </source>
</evidence>
<evidence type="ECO:0000256" key="3">
    <source>
        <dbReference type="ARBA" id="ARBA00022448"/>
    </source>
</evidence>
<dbReference type="PANTHER" id="PTHR43394">
    <property type="entry name" value="ATP-DEPENDENT PERMEASE MDL1, MITOCHONDRIAL"/>
    <property type="match status" value="1"/>
</dbReference>
<keyword evidence="17" id="KW-1185">Reference proteome</keyword>
<dbReference type="PROSITE" id="PS50893">
    <property type="entry name" value="ABC_TRANSPORTER_2"/>
    <property type="match status" value="1"/>
</dbReference>
<keyword evidence="9 16" id="KW-0067">ATP-binding</keyword>
<evidence type="ECO:0000256" key="6">
    <source>
        <dbReference type="ARBA" id="ARBA00022597"/>
    </source>
</evidence>
<dbReference type="EMBL" id="JALAYX010000004">
    <property type="protein sequence ID" value="MCJ8239903.1"/>
    <property type="molecule type" value="Genomic_DNA"/>
</dbReference>
<keyword evidence="6" id="KW-0762">Sugar transport</keyword>
<keyword evidence="5" id="KW-0997">Cell inner membrane</keyword>
<protein>
    <submittedName>
        <fullName evidence="16">Glucan ABC transporter ATP-binding protein/ permease</fullName>
    </submittedName>
</protein>
<evidence type="ECO:0000256" key="9">
    <source>
        <dbReference type="ARBA" id="ARBA00022840"/>
    </source>
</evidence>
<dbReference type="InterPro" id="IPR039421">
    <property type="entry name" value="Type_1_exporter"/>
</dbReference>
<feature type="transmembrane region" description="Helical" evidence="13">
    <location>
        <begin position="238"/>
        <end position="265"/>
    </location>
</feature>
<evidence type="ECO:0000256" key="7">
    <source>
        <dbReference type="ARBA" id="ARBA00022692"/>
    </source>
</evidence>
<feature type="transmembrane region" description="Helical" evidence="13">
    <location>
        <begin position="126"/>
        <end position="148"/>
    </location>
</feature>
<dbReference type="PANTHER" id="PTHR43394:SF1">
    <property type="entry name" value="ATP-BINDING CASSETTE SUB-FAMILY B MEMBER 10, MITOCHONDRIAL"/>
    <property type="match status" value="1"/>
</dbReference>
<keyword evidence="11 13" id="KW-1133">Transmembrane helix</keyword>
<feature type="domain" description="ABC transporter" evidence="14">
    <location>
        <begin position="335"/>
        <end position="569"/>
    </location>
</feature>
<dbReference type="InterPro" id="IPR011527">
    <property type="entry name" value="ABC1_TM_dom"/>
</dbReference>
<dbReference type="InterPro" id="IPR003439">
    <property type="entry name" value="ABC_transporter-like_ATP-bd"/>
</dbReference>
<dbReference type="InterPro" id="IPR027417">
    <property type="entry name" value="P-loop_NTPase"/>
</dbReference>
<dbReference type="InterPro" id="IPR036640">
    <property type="entry name" value="ABC1_TM_sf"/>
</dbReference>
<sequence>MTLLQVYFKALKYLASYRLRVSLVVAANIVLAVITILEPILFGRIVDAISEKKDATGILIAWGCFGVFNTVAYVLVARQADRLAHGRRADLLTESFAKIISMPLSWHHQRGTSNALHTLLRAGETLFGLWLEFMRTHLATAVALTLLLPTAFSMDVRLTTVLVVLAILYVIIGRTVMGKTKEGQASVEGHYHTVFSHVSDSISNVSVLHSYNRIEAETRALKEYTTKLLSAQYPVLDWWALAGALNRIASTLSMLVILVIGTLLVQRGELKVGDIIAFTGFATLLIGRLDQMITFVNQIFEARSKLEDFYKLEDAVQEREERAGAADLEQVRGDVEFRGVSFDFASTTQGVRNISFQARAGQTVAIVGPTGAGKTTLINLLQRVYDPQAGQILIDGQDIAKVTRKSLRHAIATVFQDAGLLNRSIKENIRLGREDATEEEIIQAAEAAAATDFIESRMIGYDTHVGERGNRLSGGERQRIAIARAILKNAPILVLDEATSALDVETEARVKEAIDRLRKNRTTFIIAHRLSTIREADLVVFLDHGQVIEMGNYDQLSALGGRFTSLLRTSGLLKEEPSPAI</sequence>
<gene>
    <name evidence="16" type="ORF">MKJ03_16350</name>
</gene>
<evidence type="ECO:0000256" key="1">
    <source>
        <dbReference type="ARBA" id="ARBA00004651"/>
    </source>
</evidence>
<feature type="transmembrane region" description="Helical" evidence="13">
    <location>
        <begin position="155"/>
        <end position="172"/>
    </location>
</feature>
<dbReference type="CDD" id="cd18562">
    <property type="entry name" value="ABC_6TM_NdvA_beta-glucan_exporter_like"/>
    <property type="match status" value="1"/>
</dbReference>
<comment type="similarity">
    <text evidence="2">Belongs to the ABC transporter superfamily.</text>
</comment>
<evidence type="ECO:0000256" key="5">
    <source>
        <dbReference type="ARBA" id="ARBA00022519"/>
    </source>
</evidence>
<evidence type="ECO:0000256" key="10">
    <source>
        <dbReference type="ARBA" id="ARBA00022967"/>
    </source>
</evidence>
<evidence type="ECO:0000259" key="15">
    <source>
        <dbReference type="PROSITE" id="PS50929"/>
    </source>
</evidence>
<dbReference type="Proteomes" id="UP001522662">
    <property type="component" value="Unassembled WGS sequence"/>
</dbReference>
<dbReference type="Pfam" id="PF00664">
    <property type="entry name" value="ABC_membrane"/>
    <property type="match status" value="1"/>
</dbReference>
<dbReference type="InterPro" id="IPR005896">
    <property type="entry name" value="NdvA"/>
</dbReference>
<feature type="domain" description="ABC transmembrane type-1" evidence="15">
    <location>
        <begin position="23"/>
        <end position="301"/>
    </location>
</feature>
<dbReference type="PROSITE" id="PS50929">
    <property type="entry name" value="ABC_TM1F"/>
    <property type="match status" value="1"/>
</dbReference>
<dbReference type="SUPFAM" id="SSF90123">
    <property type="entry name" value="ABC transporter transmembrane region"/>
    <property type="match status" value="1"/>
</dbReference>
<evidence type="ECO:0000256" key="11">
    <source>
        <dbReference type="ARBA" id="ARBA00022989"/>
    </source>
</evidence>
<keyword evidence="10" id="KW-1278">Translocase</keyword>
<dbReference type="InterPro" id="IPR017871">
    <property type="entry name" value="ABC_transporter-like_CS"/>
</dbReference>